<feature type="compositionally biased region" description="Polar residues" evidence="1">
    <location>
        <begin position="191"/>
        <end position="205"/>
    </location>
</feature>
<dbReference type="PANTHER" id="PTHR34351:SF1">
    <property type="entry name" value="SLR1927 PROTEIN"/>
    <property type="match status" value="1"/>
</dbReference>
<feature type="transmembrane region" description="Helical" evidence="2">
    <location>
        <begin position="30"/>
        <end position="53"/>
    </location>
</feature>
<name>A0A4Z1CC15_9GAMM</name>
<feature type="region of interest" description="Disordered" evidence="1">
    <location>
        <begin position="188"/>
        <end position="215"/>
    </location>
</feature>
<reference evidence="3 4" key="1">
    <citation type="submission" date="2019-04" db="EMBL/GenBank/DDBJ databases">
        <authorList>
            <person name="Park S."/>
            <person name="Yoon J.-H."/>
        </authorList>
    </citation>
    <scope>NUCLEOTIDE SEQUENCE [LARGE SCALE GENOMIC DNA]</scope>
    <source>
        <strain evidence="3 4">HJM-18</strain>
    </source>
</reference>
<dbReference type="EMBL" id="SRPF01000001">
    <property type="protein sequence ID" value="TGN41573.1"/>
    <property type="molecule type" value="Genomic_DNA"/>
</dbReference>
<protein>
    <submittedName>
        <fullName evidence="3">DUF58 domain-containing protein</fullName>
    </submittedName>
</protein>
<keyword evidence="2" id="KW-0812">Transmembrane</keyword>
<dbReference type="RefSeq" id="WP_135801959.1">
    <property type="nucleotide sequence ID" value="NZ_SRPF01000001.1"/>
</dbReference>
<comment type="caution">
    <text evidence="3">The sequence shown here is derived from an EMBL/GenBank/DDBJ whole genome shotgun (WGS) entry which is preliminary data.</text>
</comment>
<feature type="region of interest" description="Disordered" evidence="1">
    <location>
        <begin position="321"/>
        <end position="346"/>
    </location>
</feature>
<dbReference type="OrthoDB" id="5298497at2"/>
<dbReference type="Proteomes" id="UP000298325">
    <property type="component" value="Unassembled WGS sequence"/>
</dbReference>
<evidence type="ECO:0000256" key="1">
    <source>
        <dbReference type="SAM" id="MobiDB-lite"/>
    </source>
</evidence>
<feature type="transmembrane region" description="Helical" evidence="2">
    <location>
        <begin position="59"/>
        <end position="76"/>
    </location>
</feature>
<keyword evidence="2" id="KW-1133">Transmembrane helix</keyword>
<sequence length="346" mass="38974">MRSRIRKRWQRWINHRIPRRDHQILSQRNVFILPTGAGVIFGLLLLIMLITGINYQNSLIYLLTFILGAVFVAAMHQTHRNLAGLELTVLSGGEGFPGDPIPFRIRAKAGGNDALALSLSCEDTRIDQQHVLKGEPADLSLALVPFERGYFRPDRIRVETRFPFGLLKAWSWLRPVSAGIVFPDPIPAPESASTVQDGEQTSQARSIDGNDHADIRPWREGDLSQRVLWKRFARTGEMVIADWEGEQGSPQWLDYEAFRGVDQELRLSYLAYQVLDRMKTNRPFGLNLPGQRIDPDEGRAHGTRCLKALAVFGLEKPREGEPLAFGTRTQDASFGPGIRSAREARS</sequence>
<evidence type="ECO:0000313" key="4">
    <source>
        <dbReference type="Proteomes" id="UP000298325"/>
    </source>
</evidence>
<dbReference type="AlphaFoldDB" id="A0A4Z1CC15"/>
<proteinExistence type="predicted"/>
<evidence type="ECO:0000256" key="2">
    <source>
        <dbReference type="SAM" id="Phobius"/>
    </source>
</evidence>
<gene>
    <name evidence="3" type="ORF">E5Q11_03310</name>
</gene>
<dbReference type="PANTHER" id="PTHR34351">
    <property type="entry name" value="SLR1927 PROTEIN-RELATED"/>
    <property type="match status" value="1"/>
</dbReference>
<keyword evidence="4" id="KW-1185">Reference proteome</keyword>
<evidence type="ECO:0000313" key="3">
    <source>
        <dbReference type="EMBL" id="TGN41573.1"/>
    </source>
</evidence>
<organism evidence="3 4">
    <name type="scientific">Marinobacter confluentis</name>
    <dbReference type="NCBI Taxonomy" id="1697557"/>
    <lineage>
        <taxon>Bacteria</taxon>
        <taxon>Pseudomonadati</taxon>
        <taxon>Pseudomonadota</taxon>
        <taxon>Gammaproteobacteria</taxon>
        <taxon>Pseudomonadales</taxon>
        <taxon>Marinobacteraceae</taxon>
        <taxon>Marinobacter</taxon>
    </lineage>
</organism>
<accession>A0A4Z1CC15</accession>
<keyword evidence="2" id="KW-0472">Membrane</keyword>